<evidence type="ECO:0000313" key="3">
    <source>
        <dbReference type="EMBL" id="SNZ15030.1"/>
    </source>
</evidence>
<dbReference type="RefSeq" id="WP_096602506.1">
    <property type="nucleotide sequence ID" value="NZ_OBEN01000007.1"/>
</dbReference>
<evidence type="ECO:0000256" key="1">
    <source>
        <dbReference type="SAM" id="Coils"/>
    </source>
</evidence>
<dbReference type="AlphaFoldDB" id="A0A285NZY3"/>
<keyword evidence="4" id="KW-1185">Reference proteome</keyword>
<evidence type="ECO:0000313" key="4">
    <source>
        <dbReference type="Proteomes" id="UP000218627"/>
    </source>
</evidence>
<proteinExistence type="predicted"/>
<organism evidence="3 4">
    <name type="scientific">Hydrogenobacter hydrogenophilus</name>
    <dbReference type="NCBI Taxonomy" id="35835"/>
    <lineage>
        <taxon>Bacteria</taxon>
        <taxon>Pseudomonadati</taxon>
        <taxon>Aquificota</taxon>
        <taxon>Aquificia</taxon>
        <taxon>Aquificales</taxon>
        <taxon>Aquificaceae</taxon>
        <taxon>Hydrogenobacter</taxon>
    </lineage>
</organism>
<reference evidence="4" key="1">
    <citation type="submission" date="2017-09" db="EMBL/GenBank/DDBJ databases">
        <authorList>
            <person name="Varghese N."/>
            <person name="Submissions S."/>
        </authorList>
    </citation>
    <scope>NUCLEOTIDE SEQUENCE [LARGE SCALE GENOMIC DNA]</scope>
    <source>
        <strain evidence="4">DSM 2913</strain>
    </source>
</reference>
<dbReference type="EMBL" id="OBEN01000007">
    <property type="protein sequence ID" value="SNZ15030.1"/>
    <property type="molecule type" value="Genomic_DNA"/>
</dbReference>
<keyword evidence="2" id="KW-1133">Transmembrane helix</keyword>
<evidence type="ECO:0000256" key="2">
    <source>
        <dbReference type="SAM" id="Phobius"/>
    </source>
</evidence>
<name>A0A285NZY3_9AQUI</name>
<protein>
    <submittedName>
        <fullName evidence="3">Uncharacterized protein</fullName>
    </submittedName>
</protein>
<keyword evidence="2" id="KW-0472">Membrane</keyword>
<accession>A0A285NZY3</accession>
<keyword evidence="2" id="KW-0812">Transmembrane</keyword>
<dbReference type="OrthoDB" id="16268at2"/>
<feature type="transmembrane region" description="Helical" evidence="2">
    <location>
        <begin position="6"/>
        <end position="24"/>
    </location>
</feature>
<dbReference type="Proteomes" id="UP000218627">
    <property type="component" value="Unassembled WGS sequence"/>
</dbReference>
<feature type="coiled-coil region" evidence="1">
    <location>
        <begin position="21"/>
        <end position="70"/>
    </location>
</feature>
<gene>
    <name evidence="3" type="ORF">SAMN06265353_1261</name>
</gene>
<sequence length="83" mass="10093">MDWTQTITIIASFVGIISIVVVLLNKRIDDTNRRIDDLRQDIDRRLDKMEQEIDRRLDKIEQDIREIRQLLYKVFEVPHKEEK</sequence>
<keyword evidence="1" id="KW-0175">Coiled coil</keyword>